<evidence type="ECO:0000313" key="1">
    <source>
        <dbReference type="EMBL" id="KAF8881299.1"/>
    </source>
</evidence>
<proteinExistence type="predicted"/>
<organism evidence="1 2">
    <name type="scientific">Gymnopilus junonius</name>
    <name type="common">Spectacular rustgill mushroom</name>
    <name type="synonym">Gymnopilus spectabilis subsp. junonius</name>
    <dbReference type="NCBI Taxonomy" id="109634"/>
    <lineage>
        <taxon>Eukaryota</taxon>
        <taxon>Fungi</taxon>
        <taxon>Dikarya</taxon>
        <taxon>Basidiomycota</taxon>
        <taxon>Agaricomycotina</taxon>
        <taxon>Agaricomycetes</taxon>
        <taxon>Agaricomycetidae</taxon>
        <taxon>Agaricales</taxon>
        <taxon>Agaricineae</taxon>
        <taxon>Hymenogastraceae</taxon>
        <taxon>Gymnopilus</taxon>
    </lineage>
</organism>
<keyword evidence="2" id="KW-1185">Reference proteome</keyword>
<accession>A0A9P5THF7</accession>
<dbReference type="EMBL" id="JADNYJ010000133">
    <property type="protein sequence ID" value="KAF8881299.1"/>
    <property type="molecule type" value="Genomic_DNA"/>
</dbReference>
<reference evidence="1" key="1">
    <citation type="submission" date="2020-11" db="EMBL/GenBank/DDBJ databases">
        <authorList>
            <consortium name="DOE Joint Genome Institute"/>
            <person name="Ahrendt S."/>
            <person name="Riley R."/>
            <person name="Andreopoulos W."/>
            <person name="LaButti K."/>
            <person name="Pangilinan J."/>
            <person name="Ruiz-duenas F.J."/>
            <person name="Barrasa J.M."/>
            <person name="Sanchez-Garcia M."/>
            <person name="Camarero S."/>
            <person name="Miyauchi S."/>
            <person name="Serrano A."/>
            <person name="Linde D."/>
            <person name="Babiker R."/>
            <person name="Drula E."/>
            <person name="Ayuso-Fernandez I."/>
            <person name="Pacheco R."/>
            <person name="Padilla G."/>
            <person name="Ferreira P."/>
            <person name="Barriuso J."/>
            <person name="Kellner H."/>
            <person name="Castanera R."/>
            <person name="Alfaro M."/>
            <person name="Ramirez L."/>
            <person name="Pisabarro A.G."/>
            <person name="Kuo A."/>
            <person name="Tritt A."/>
            <person name="Lipzen A."/>
            <person name="He G."/>
            <person name="Yan M."/>
            <person name="Ng V."/>
            <person name="Cullen D."/>
            <person name="Martin F."/>
            <person name="Rosso M.-N."/>
            <person name="Henrissat B."/>
            <person name="Hibbett D."/>
            <person name="Martinez A.T."/>
            <person name="Grigoriev I.V."/>
        </authorList>
    </citation>
    <scope>NUCLEOTIDE SEQUENCE</scope>
    <source>
        <strain evidence="1">AH 44721</strain>
    </source>
</reference>
<protein>
    <submittedName>
        <fullName evidence="1">Uncharacterized protein</fullName>
    </submittedName>
</protein>
<evidence type="ECO:0000313" key="2">
    <source>
        <dbReference type="Proteomes" id="UP000724874"/>
    </source>
</evidence>
<sequence length="164" mass="19070">MHHALAIQEIIQLIFGNFRLILHGNDIELYLNSAYDYEFQRKERNVLLNLALTCQAFKEPALDALWWAMNDLTLLFSLLEGYDPSNAVKLNLRPIDCVAFFSYANRIRLYHYCYWDRKKYALLCSTDANWQSYRHPALAEVFFQHIVSPQTSCICGPQSSGGLR</sequence>
<gene>
    <name evidence="1" type="ORF">CPB84DRAFT_255025</name>
</gene>
<comment type="caution">
    <text evidence="1">The sequence shown here is derived from an EMBL/GenBank/DDBJ whole genome shotgun (WGS) entry which is preliminary data.</text>
</comment>
<dbReference type="Proteomes" id="UP000724874">
    <property type="component" value="Unassembled WGS sequence"/>
</dbReference>
<name>A0A9P5THF7_GYMJU</name>
<dbReference type="AlphaFoldDB" id="A0A9P5THF7"/>
<dbReference type="OrthoDB" id="2631350at2759"/>